<accession>A0ABT3PQD6</accession>
<keyword evidence="7" id="KW-1185">Reference proteome</keyword>
<dbReference type="PANTHER" id="PTHR42693">
    <property type="entry name" value="ARYLSULFATASE FAMILY MEMBER"/>
    <property type="match status" value="1"/>
</dbReference>
<evidence type="ECO:0000256" key="3">
    <source>
        <dbReference type="ARBA" id="ARBA00022801"/>
    </source>
</evidence>
<evidence type="ECO:0000256" key="1">
    <source>
        <dbReference type="ARBA" id="ARBA00008779"/>
    </source>
</evidence>
<dbReference type="InterPro" id="IPR000917">
    <property type="entry name" value="Sulfatase_N"/>
</dbReference>
<reference evidence="6 7" key="1">
    <citation type="submission" date="2021-03" db="EMBL/GenBank/DDBJ databases">
        <title>Aliifodinibius sp. nov., a new bacterium isolated from saline soil.</title>
        <authorList>
            <person name="Galisteo C."/>
            <person name="De La Haba R."/>
            <person name="Sanchez-Porro C."/>
            <person name="Ventosa A."/>
        </authorList>
    </citation>
    <scope>NUCLEOTIDE SEQUENCE [LARGE SCALE GENOMIC DNA]</scope>
    <source>
        <strain evidence="6 7">1BSP15-2V2</strain>
    </source>
</reference>
<sequence length="471" mass="52600">MMSKIDSKSTANTDYCRHLSLIFSLIVVLGLMNGCTEPQEDTEATVSSPNIVVLFLDDVGYGDLSSYGHPVIKTPNIDELGSQGVRFTSFVTAMWCVPSRTQLLTGRYMPRVNFNGGTGAGGKGGLPDSELTLAEGLKEAGYNTGMAGKWHLGYKQKKFLPTGQGFDSWFGMPYSNDYRKPWVNTDEPLGLYRGDEMVEHPVNQDSLTVRYTAEALNFIDQNGQGEQPFFFYLAYNMAHLPIHTTDEFRGKSRGGLYGDVIETLDWSVGQVLDKLDEMGISDNTIVFFASDNGPWLNLPDRMRQEGNLPWHQGSSGLLRGYKHTSYEGGNRVPAMIRWPGQIPPGQVTDQLVAAPDIYRTLLETGGGTLPEHTLDGQNVMNFLKGEEETSPRKEYAYFRNGNLEAMRMGDWKLRVIEGYPQLFNLQVDPSEEYNRADEKPGIVNNIKNRMQELADEVDANLGPDPETEKEQ</sequence>
<keyword evidence="4" id="KW-0106">Calcium</keyword>
<dbReference type="Gene3D" id="3.40.720.10">
    <property type="entry name" value="Alkaline Phosphatase, subunit A"/>
    <property type="match status" value="1"/>
</dbReference>
<proteinExistence type="inferred from homology"/>
<keyword evidence="3" id="KW-0378">Hydrolase</keyword>
<dbReference type="Proteomes" id="UP001207918">
    <property type="component" value="Unassembled WGS sequence"/>
</dbReference>
<name>A0ABT3PQD6_9BACT</name>
<dbReference type="InterPro" id="IPR017850">
    <property type="entry name" value="Alkaline_phosphatase_core_sf"/>
</dbReference>
<dbReference type="Gene3D" id="3.30.1120.10">
    <property type="match status" value="1"/>
</dbReference>
<organism evidence="6 7">
    <name type="scientific">Fodinibius salsisoli</name>
    <dbReference type="NCBI Taxonomy" id="2820877"/>
    <lineage>
        <taxon>Bacteria</taxon>
        <taxon>Pseudomonadati</taxon>
        <taxon>Balneolota</taxon>
        <taxon>Balneolia</taxon>
        <taxon>Balneolales</taxon>
        <taxon>Balneolaceae</taxon>
        <taxon>Fodinibius</taxon>
    </lineage>
</organism>
<feature type="domain" description="Sulfatase N-terminal" evidence="5">
    <location>
        <begin position="49"/>
        <end position="365"/>
    </location>
</feature>
<keyword evidence="2" id="KW-0479">Metal-binding</keyword>
<dbReference type="RefSeq" id="WP_265766863.1">
    <property type="nucleotide sequence ID" value="NZ_JAGGJA010000010.1"/>
</dbReference>
<evidence type="ECO:0000256" key="2">
    <source>
        <dbReference type="ARBA" id="ARBA00022723"/>
    </source>
</evidence>
<evidence type="ECO:0000259" key="5">
    <source>
        <dbReference type="Pfam" id="PF00884"/>
    </source>
</evidence>
<dbReference type="Pfam" id="PF00884">
    <property type="entry name" value="Sulfatase"/>
    <property type="match status" value="1"/>
</dbReference>
<evidence type="ECO:0000313" key="7">
    <source>
        <dbReference type="Proteomes" id="UP001207918"/>
    </source>
</evidence>
<gene>
    <name evidence="6" type="ORF">J6I44_14520</name>
</gene>
<comment type="similarity">
    <text evidence="1">Belongs to the sulfatase family.</text>
</comment>
<dbReference type="PROSITE" id="PS00149">
    <property type="entry name" value="SULFATASE_2"/>
    <property type="match status" value="1"/>
</dbReference>
<dbReference type="SUPFAM" id="SSF53649">
    <property type="entry name" value="Alkaline phosphatase-like"/>
    <property type="match status" value="1"/>
</dbReference>
<comment type="caution">
    <text evidence="6">The sequence shown here is derived from an EMBL/GenBank/DDBJ whole genome shotgun (WGS) entry which is preliminary data.</text>
</comment>
<dbReference type="InterPro" id="IPR024607">
    <property type="entry name" value="Sulfatase_CS"/>
</dbReference>
<evidence type="ECO:0000313" key="6">
    <source>
        <dbReference type="EMBL" id="MCW9708077.1"/>
    </source>
</evidence>
<dbReference type="CDD" id="cd16026">
    <property type="entry name" value="GALNS_like"/>
    <property type="match status" value="1"/>
</dbReference>
<evidence type="ECO:0000256" key="4">
    <source>
        <dbReference type="ARBA" id="ARBA00022837"/>
    </source>
</evidence>
<protein>
    <submittedName>
        <fullName evidence="6">Sulfatase</fullName>
    </submittedName>
</protein>
<dbReference type="InterPro" id="IPR050738">
    <property type="entry name" value="Sulfatase"/>
</dbReference>
<dbReference type="PANTHER" id="PTHR42693:SF33">
    <property type="entry name" value="ARYLSULFATASE"/>
    <property type="match status" value="1"/>
</dbReference>
<dbReference type="EMBL" id="JAGGJA010000010">
    <property type="protein sequence ID" value="MCW9708077.1"/>
    <property type="molecule type" value="Genomic_DNA"/>
</dbReference>